<reference evidence="1 2" key="1">
    <citation type="submission" date="2019-06" db="EMBL/GenBank/DDBJ databases">
        <title>Draft genome sequence of [Clostridium] clostridioforme NBRC 113352.</title>
        <authorList>
            <person name="Miura T."/>
            <person name="Furukawa M."/>
            <person name="Shimamura M."/>
            <person name="Ohyama Y."/>
            <person name="Yamazoe A."/>
            <person name="Kawasaki H."/>
        </authorList>
    </citation>
    <scope>NUCLEOTIDE SEQUENCE [LARGE SCALE GENOMIC DNA]</scope>
    <source>
        <strain evidence="1 2">NBRC 113352</strain>
    </source>
</reference>
<proteinExistence type="predicted"/>
<sequence>MVLKTILCRRLNRKNMNQKLLAAIVDGYACCIKADVENIASFIATYAQYTDISIVTLHMYPLLTTRIGYIDRCYDQDFIRELLPVLVPMQLGDKEPPEIVYPKTYGDFNEKTAPIPDWSCSEGHGLFNEAIPKPCYDWNPEDLEIILEANDSFQNRFNQNSNMKFEPETENEDFER</sequence>
<comment type="caution">
    <text evidence="1">The sequence shown here is derived from an EMBL/GenBank/DDBJ whole genome shotgun (WGS) entry which is preliminary data.</text>
</comment>
<evidence type="ECO:0000313" key="2">
    <source>
        <dbReference type="Proteomes" id="UP000315200"/>
    </source>
</evidence>
<organism evidence="1 2">
    <name type="scientific">Enterocloster clostridioformis</name>
    <dbReference type="NCBI Taxonomy" id="1531"/>
    <lineage>
        <taxon>Bacteria</taxon>
        <taxon>Bacillati</taxon>
        <taxon>Bacillota</taxon>
        <taxon>Clostridia</taxon>
        <taxon>Lachnospirales</taxon>
        <taxon>Lachnospiraceae</taxon>
        <taxon>Enterocloster</taxon>
    </lineage>
</organism>
<name>A0A829WF26_9FIRM</name>
<evidence type="ECO:0000313" key="1">
    <source>
        <dbReference type="EMBL" id="GEA38544.1"/>
    </source>
</evidence>
<dbReference type="AlphaFoldDB" id="A0A829WF26"/>
<dbReference type="EMBL" id="BJLB01000001">
    <property type="protein sequence ID" value="GEA38544.1"/>
    <property type="molecule type" value="Genomic_DNA"/>
</dbReference>
<dbReference type="Proteomes" id="UP000315200">
    <property type="component" value="Unassembled WGS sequence"/>
</dbReference>
<gene>
    <name evidence="1" type="ORF">Ccl03g_42570</name>
</gene>
<accession>A0A829WF26</accession>
<protein>
    <submittedName>
        <fullName evidence="1">Uncharacterized protein</fullName>
    </submittedName>
</protein>